<dbReference type="RefSeq" id="WP_148691892.1">
    <property type="nucleotide sequence ID" value="NZ_CP020477.1"/>
</dbReference>
<keyword evidence="2" id="KW-1185">Reference proteome</keyword>
<dbReference type="STRING" id="282676.B6F84_08790"/>
<dbReference type="OrthoDB" id="43761at2157"/>
<gene>
    <name evidence="1" type="ORF">B6F84_08790</name>
</gene>
<dbReference type="EMBL" id="CP020477">
    <property type="protein sequence ID" value="ARM76109.1"/>
    <property type="molecule type" value="Genomic_DNA"/>
</dbReference>
<organism evidence="1 2">
    <name type="scientific">Acidianus manzaensis</name>
    <dbReference type="NCBI Taxonomy" id="282676"/>
    <lineage>
        <taxon>Archaea</taxon>
        <taxon>Thermoproteota</taxon>
        <taxon>Thermoprotei</taxon>
        <taxon>Sulfolobales</taxon>
        <taxon>Sulfolobaceae</taxon>
        <taxon>Acidianus</taxon>
    </lineage>
</organism>
<evidence type="ECO:0000313" key="1">
    <source>
        <dbReference type="EMBL" id="ARM76109.1"/>
    </source>
</evidence>
<evidence type="ECO:0000313" key="2">
    <source>
        <dbReference type="Proteomes" id="UP000193404"/>
    </source>
</evidence>
<dbReference type="AlphaFoldDB" id="A0A1W6K0R7"/>
<reference evidence="1 2" key="1">
    <citation type="submission" date="2017-03" db="EMBL/GenBank/DDBJ databases">
        <title>Sulfur activation and transportation mechanism of thermophilic Archaea Acidianus manzaensis YN-25.</title>
        <authorList>
            <person name="Ma Y."/>
            <person name="Yang Y."/>
            <person name="Xia J."/>
        </authorList>
    </citation>
    <scope>NUCLEOTIDE SEQUENCE [LARGE SCALE GENOMIC DNA]</scope>
    <source>
        <strain evidence="1 2">YN-25</strain>
    </source>
</reference>
<dbReference type="Proteomes" id="UP000193404">
    <property type="component" value="Chromosome"/>
</dbReference>
<dbReference type="GeneID" id="41591009"/>
<sequence>MSTLQIRSKNPPVNGKKDLIFLISLLDKEDKVEFVQEFSSDFEEMVQMKQLSKTGYYKLLKGYAPSDDRVLQVVEMDENAKKWIIERVKEKARKALEIIATIGEKDD</sequence>
<name>A0A1W6K0R7_9CREN</name>
<protein>
    <submittedName>
        <fullName evidence="1">Uncharacterized protein</fullName>
    </submittedName>
</protein>
<proteinExistence type="predicted"/>
<dbReference type="KEGG" id="aman:B6F84_08790"/>
<accession>A0A1W6K0R7</accession>